<proteinExistence type="inferred from homology"/>
<reference evidence="15" key="1">
    <citation type="submission" date="2021-02" db="EMBL/GenBank/DDBJ databases">
        <title>Infant gut strain persistence is associated with maternal origin, phylogeny, and functional potential including surface adhesion and iron acquisition.</title>
        <authorList>
            <person name="Lou Y.C."/>
        </authorList>
    </citation>
    <scope>NUCLEOTIDE SEQUENCE</scope>
    <source>
        <strain evidence="15">L3_101_000G1_dasL3_101_000G1_concoct_7_sub</strain>
    </source>
</reference>
<comment type="caution">
    <text evidence="15">The sequence shown here is derived from an EMBL/GenBank/DDBJ whole genome shotgun (WGS) entry which is preliminary data.</text>
</comment>
<name>A0A9E1FB70_9BACT</name>
<evidence type="ECO:0000256" key="8">
    <source>
        <dbReference type="ARBA" id="ARBA00022989"/>
    </source>
</evidence>
<comment type="subcellular location">
    <subcellularLocation>
        <location evidence="1">Cell membrane</location>
        <topology evidence="1">Multi-pass membrane protein</topology>
    </subcellularLocation>
</comment>
<keyword evidence="6 14" id="KW-0812">Transmembrane</keyword>
<evidence type="ECO:0000313" key="15">
    <source>
        <dbReference type="EMBL" id="MBS5830421.1"/>
    </source>
</evidence>
<evidence type="ECO:0000256" key="7">
    <source>
        <dbReference type="ARBA" id="ARBA00022801"/>
    </source>
</evidence>
<feature type="transmembrane region" description="Helical" evidence="14">
    <location>
        <begin position="6"/>
        <end position="26"/>
    </location>
</feature>
<evidence type="ECO:0000256" key="14">
    <source>
        <dbReference type="SAM" id="Phobius"/>
    </source>
</evidence>
<evidence type="ECO:0000256" key="5">
    <source>
        <dbReference type="ARBA" id="ARBA00022475"/>
    </source>
</evidence>
<dbReference type="Proteomes" id="UP000824019">
    <property type="component" value="Unassembled WGS sequence"/>
</dbReference>
<evidence type="ECO:0000313" key="16">
    <source>
        <dbReference type="Proteomes" id="UP000824019"/>
    </source>
</evidence>
<accession>A0A9E1FB70</accession>
<dbReference type="Pfam" id="PF02673">
    <property type="entry name" value="BacA"/>
    <property type="match status" value="1"/>
</dbReference>
<comment type="catalytic activity">
    <reaction evidence="13">
        <text>di-trans,octa-cis-undecaprenyl diphosphate + H2O = di-trans,octa-cis-undecaprenyl phosphate + phosphate + H(+)</text>
        <dbReference type="Rhea" id="RHEA:28094"/>
        <dbReference type="ChEBI" id="CHEBI:15377"/>
        <dbReference type="ChEBI" id="CHEBI:15378"/>
        <dbReference type="ChEBI" id="CHEBI:43474"/>
        <dbReference type="ChEBI" id="CHEBI:58405"/>
        <dbReference type="ChEBI" id="CHEBI:60392"/>
        <dbReference type="EC" id="3.6.1.27"/>
    </reaction>
</comment>
<dbReference type="AlphaFoldDB" id="A0A9E1FB70"/>
<comment type="similarity">
    <text evidence="2">Belongs to the UppP family.</text>
</comment>
<keyword evidence="10" id="KW-0046">Antibiotic resistance</keyword>
<feature type="non-terminal residue" evidence="15">
    <location>
        <position position="1"/>
    </location>
</feature>
<evidence type="ECO:0000256" key="6">
    <source>
        <dbReference type="ARBA" id="ARBA00022692"/>
    </source>
</evidence>
<evidence type="ECO:0000256" key="3">
    <source>
        <dbReference type="ARBA" id="ARBA00012374"/>
    </source>
</evidence>
<organism evidence="15 16">
    <name type="scientific">Campylobacter concisus</name>
    <dbReference type="NCBI Taxonomy" id="199"/>
    <lineage>
        <taxon>Bacteria</taxon>
        <taxon>Pseudomonadati</taxon>
        <taxon>Campylobacterota</taxon>
        <taxon>Epsilonproteobacteria</taxon>
        <taxon>Campylobacterales</taxon>
        <taxon>Campylobacteraceae</taxon>
        <taxon>Campylobacter</taxon>
    </lineage>
</organism>
<dbReference type="GO" id="GO:0046677">
    <property type="term" value="P:response to antibiotic"/>
    <property type="evidence" value="ECO:0007669"/>
    <property type="project" value="UniProtKB-KW"/>
</dbReference>
<dbReference type="InterPro" id="IPR003824">
    <property type="entry name" value="UppP"/>
</dbReference>
<dbReference type="EC" id="3.6.1.27" evidence="3"/>
<evidence type="ECO:0000256" key="13">
    <source>
        <dbReference type="ARBA" id="ARBA00047594"/>
    </source>
</evidence>
<sequence length="51" mass="5791">PWSDIALGVIISAVSAYICVKLFMGIISRIRMLPFVIYRLILGAFLLYLFL</sequence>
<protein>
    <recommendedName>
        <fullName evidence="4">Undecaprenyl-diphosphatase</fullName>
        <ecNumber evidence="3">3.6.1.27</ecNumber>
    </recommendedName>
    <alternativeName>
        <fullName evidence="12">Bacitracin resistance protein</fullName>
    </alternativeName>
    <alternativeName>
        <fullName evidence="11">Undecaprenyl pyrophosphate phosphatase</fullName>
    </alternativeName>
</protein>
<keyword evidence="5" id="KW-1003">Cell membrane</keyword>
<evidence type="ECO:0000256" key="12">
    <source>
        <dbReference type="ARBA" id="ARBA00032932"/>
    </source>
</evidence>
<dbReference type="GO" id="GO:0050380">
    <property type="term" value="F:undecaprenyl-diphosphatase activity"/>
    <property type="evidence" value="ECO:0007669"/>
    <property type="project" value="UniProtKB-EC"/>
</dbReference>
<keyword evidence="7" id="KW-0378">Hydrolase</keyword>
<evidence type="ECO:0000256" key="2">
    <source>
        <dbReference type="ARBA" id="ARBA00010621"/>
    </source>
</evidence>
<evidence type="ECO:0000256" key="4">
    <source>
        <dbReference type="ARBA" id="ARBA00021581"/>
    </source>
</evidence>
<evidence type="ECO:0000256" key="9">
    <source>
        <dbReference type="ARBA" id="ARBA00023136"/>
    </source>
</evidence>
<feature type="transmembrane region" description="Helical" evidence="14">
    <location>
        <begin position="33"/>
        <end position="50"/>
    </location>
</feature>
<evidence type="ECO:0000256" key="1">
    <source>
        <dbReference type="ARBA" id="ARBA00004651"/>
    </source>
</evidence>
<dbReference type="EMBL" id="JAHAKR010000282">
    <property type="protein sequence ID" value="MBS5830421.1"/>
    <property type="molecule type" value="Genomic_DNA"/>
</dbReference>
<keyword evidence="9 14" id="KW-0472">Membrane</keyword>
<dbReference type="GO" id="GO:0005886">
    <property type="term" value="C:plasma membrane"/>
    <property type="evidence" value="ECO:0007669"/>
    <property type="project" value="UniProtKB-SubCell"/>
</dbReference>
<gene>
    <name evidence="15" type="ORF">KIC69_06300</name>
</gene>
<evidence type="ECO:0000256" key="11">
    <source>
        <dbReference type="ARBA" id="ARBA00032707"/>
    </source>
</evidence>
<evidence type="ECO:0000256" key="10">
    <source>
        <dbReference type="ARBA" id="ARBA00023251"/>
    </source>
</evidence>
<keyword evidence="8 14" id="KW-1133">Transmembrane helix</keyword>